<protein>
    <submittedName>
        <fullName evidence="6">XRE family transcriptional regulator</fullName>
    </submittedName>
</protein>
<dbReference type="Pfam" id="PF01381">
    <property type="entry name" value="HTH_3"/>
    <property type="match status" value="1"/>
</dbReference>
<feature type="region of interest" description="Disordered" evidence="4">
    <location>
        <begin position="118"/>
        <end position="164"/>
    </location>
</feature>
<sequence length="307" mass="31629">MNESNRHSAGSGAASRGGRQAAGASQAGASQAGTAADSPAPARPASLGDRIAEARRQSGQTQAEVAQRFGISAQAVSQWEAGRAKPDVERLEELARLLGVDFIWLCFGAAEEAGAAAETGAAAAPPGAPPDAEGNSAAVPTAGPRGRGRAGLGRRPGSGPEAAVPTLAGWAAPRDLPVLGIAVGGSDAGFEFNGQTVDYVARPPALAGTAQAFALYVTSDSMAPRYEAGELVFVHPSRPPQPGCDVVIEMLGEDGAPGRCYIKRLRRRTAEAVIAEQFNPPRSDLRYPVKKLRRVMRILTTAELFGG</sequence>
<dbReference type="InterPro" id="IPR010982">
    <property type="entry name" value="Lambda_DNA-bd_dom_sf"/>
</dbReference>
<name>A0ABV7L9H6_9PROT</name>
<dbReference type="SMART" id="SM00530">
    <property type="entry name" value="HTH_XRE"/>
    <property type="match status" value="1"/>
</dbReference>
<dbReference type="InterPro" id="IPR001387">
    <property type="entry name" value="Cro/C1-type_HTH"/>
</dbReference>
<feature type="compositionally biased region" description="Low complexity" evidence="4">
    <location>
        <begin position="118"/>
        <end position="144"/>
    </location>
</feature>
<accession>A0ABV7L9H6</accession>
<evidence type="ECO:0000256" key="1">
    <source>
        <dbReference type="ARBA" id="ARBA00023015"/>
    </source>
</evidence>
<dbReference type="Gene3D" id="2.10.109.10">
    <property type="entry name" value="Umud Fragment, subunit A"/>
    <property type="match status" value="1"/>
</dbReference>
<dbReference type="CDD" id="cd00093">
    <property type="entry name" value="HTH_XRE"/>
    <property type="match status" value="1"/>
</dbReference>
<gene>
    <name evidence="6" type="ORF">ACFOGJ_28790</name>
</gene>
<keyword evidence="7" id="KW-1185">Reference proteome</keyword>
<keyword evidence="3" id="KW-0804">Transcription</keyword>
<dbReference type="PANTHER" id="PTHR40661">
    <property type="match status" value="1"/>
</dbReference>
<dbReference type="SUPFAM" id="SSF47413">
    <property type="entry name" value="lambda repressor-like DNA-binding domains"/>
    <property type="match status" value="1"/>
</dbReference>
<organism evidence="6 7">
    <name type="scientific">Marinibaculum pumilum</name>
    <dbReference type="NCBI Taxonomy" id="1766165"/>
    <lineage>
        <taxon>Bacteria</taxon>
        <taxon>Pseudomonadati</taxon>
        <taxon>Pseudomonadota</taxon>
        <taxon>Alphaproteobacteria</taxon>
        <taxon>Rhodospirillales</taxon>
        <taxon>Rhodospirillaceae</taxon>
        <taxon>Marinibaculum</taxon>
    </lineage>
</organism>
<reference evidence="7" key="1">
    <citation type="journal article" date="2019" name="Int. J. Syst. Evol. Microbiol.">
        <title>The Global Catalogue of Microorganisms (GCM) 10K type strain sequencing project: providing services to taxonomists for standard genome sequencing and annotation.</title>
        <authorList>
            <consortium name="The Broad Institute Genomics Platform"/>
            <consortium name="The Broad Institute Genome Sequencing Center for Infectious Disease"/>
            <person name="Wu L."/>
            <person name="Ma J."/>
        </authorList>
    </citation>
    <scope>NUCLEOTIDE SEQUENCE [LARGE SCALE GENOMIC DNA]</scope>
    <source>
        <strain evidence="7">KCTC 42964</strain>
    </source>
</reference>
<dbReference type="PROSITE" id="PS50943">
    <property type="entry name" value="HTH_CROC1"/>
    <property type="match status" value="1"/>
</dbReference>
<feature type="compositionally biased region" description="Low complexity" evidence="4">
    <location>
        <begin position="8"/>
        <end position="46"/>
    </location>
</feature>
<keyword evidence="2" id="KW-0238">DNA-binding</keyword>
<keyword evidence="1" id="KW-0805">Transcription regulation</keyword>
<comment type="caution">
    <text evidence="6">The sequence shown here is derived from an EMBL/GenBank/DDBJ whole genome shotgun (WGS) entry which is preliminary data.</text>
</comment>
<dbReference type="Pfam" id="PF00717">
    <property type="entry name" value="Peptidase_S24"/>
    <property type="match status" value="1"/>
</dbReference>
<dbReference type="RefSeq" id="WP_379906747.1">
    <property type="nucleotide sequence ID" value="NZ_JBHRTR010000054.1"/>
</dbReference>
<dbReference type="CDD" id="cd06529">
    <property type="entry name" value="S24_LexA-like"/>
    <property type="match status" value="1"/>
</dbReference>
<evidence type="ECO:0000256" key="3">
    <source>
        <dbReference type="ARBA" id="ARBA00023163"/>
    </source>
</evidence>
<dbReference type="EMBL" id="JBHRTR010000054">
    <property type="protein sequence ID" value="MFC3231280.1"/>
    <property type="molecule type" value="Genomic_DNA"/>
</dbReference>
<dbReference type="Proteomes" id="UP001595528">
    <property type="component" value="Unassembled WGS sequence"/>
</dbReference>
<evidence type="ECO:0000313" key="6">
    <source>
        <dbReference type="EMBL" id="MFC3231280.1"/>
    </source>
</evidence>
<dbReference type="PANTHER" id="PTHR40661:SF3">
    <property type="entry name" value="FELS-1 PROPHAGE TRANSCRIPTIONAL REGULATOR"/>
    <property type="match status" value="1"/>
</dbReference>
<dbReference type="Gene3D" id="1.10.260.40">
    <property type="entry name" value="lambda repressor-like DNA-binding domains"/>
    <property type="match status" value="1"/>
</dbReference>
<evidence type="ECO:0000313" key="7">
    <source>
        <dbReference type="Proteomes" id="UP001595528"/>
    </source>
</evidence>
<evidence type="ECO:0000256" key="2">
    <source>
        <dbReference type="ARBA" id="ARBA00023125"/>
    </source>
</evidence>
<evidence type="ECO:0000256" key="4">
    <source>
        <dbReference type="SAM" id="MobiDB-lite"/>
    </source>
</evidence>
<proteinExistence type="predicted"/>
<dbReference type="InterPro" id="IPR036286">
    <property type="entry name" value="LexA/Signal_pep-like_sf"/>
</dbReference>
<dbReference type="SUPFAM" id="SSF51306">
    <property type="entry name" value="LexA/Signal peptidase"/>
    <property type="match status" value="1"/>
</dbReference>
<dbReference type="InterPro" id="IPR015927">
    <property type="entry name" value="Peptidase_S24_S26A/B/C"/>
</dbReference>
<feature type="region of interest" description="Disordered" evidence="4">
    <location>
        <begin position="1"/>
        <end position="65"/>
    </location>
</feature>
<dbReference type="InterPro" id="IPR039418">
    <property type="entry name" value="LexA-like"/>
</dbReference>
<evidence type="ECO:0000259" key="5">
    <source>
        <dbReference type="PROSITE" id="PS50943"/>
    </source>
</evidence>
<feature type="domain" description="HTH cro/C1-type" evidence="5">
    <location>
        <begin position="51"/>
        <end position="105"/>
    </location>
</feature>